<dbReference type="CDD" id="cd00075">
    <property type="entry name" value="HATPase"/>
    <property type="match status" value="1"/>
</dbReference>
<dbReference type="PRINTS" id="PR00344">
    <property type="entry name" value="BCTRLSENSOR"/>
</dbReference>
<dbReference type="EMBL" id="PEZJ01000004">
    <property type="protein sequence ID" value="PIS14178.1"/>
    <property type="molecule type" value="Genomic_DNA"/>
</dbReference>
<organism evidence="9 10">
    <name type="scientific">Candidatus Shapirobacteria bacterium CG09_land_8_20_14_0_10_47_13</name>
    <dbReference type="NCBI Taxonomy" id="1974481"/>
    <lineage>
        <taxon>Bacteria</taxon>
        <taxon>Candidatus Shapironibacteriota</taxon>
    </lineage>
</organism>
<dbReference type="InterPro" id="IPR004358">
    <property type="entry name" value="Sig_transdc_His_kin-like_C"/>
</dbReference>
<dbReference type="SMART" id="SM00387">
    <property type="entry name" value="HATPase_c"/>
    <property type="match status" value="1"/>
</dbReference>
<dbReference type="GO" id="GO:0005886">
    <property type="term" value="C:plasma membrane"/>
    <property type="evidence" value="ECO:0007669"/>
    <property type="project" value="TreeGrafter"/>
</dbReference>
<dbReference type="InterPro" id="IPR003661">
    <property type="entry name" value="HisK_dim/P_dom"/>
</dbReference>
<keyword evidence="7" id="KW-0472">Membrane</keyword>
<dbReference type="SUPFAM" id="SSF47384">
    <property type="entry name" value="Homodimeric domain of signal transducing histidine kinase"/>
    <property type="match status" value="1"/>
</dbReference>
<feature type="domain" description="Histidine kinase" evidence="8">
    <location>
        <begin position="194"/>
        <end position="396"/>
    </location>
</feature>
<protein>
    <recommendedName>
        <fullName evidence="2">histidine kinase</fullName>
        <ecNumber evidence="2">2.7.13.3</ecNumber>
    </recommendedName>
</protein>
<dbReference type="Proteomes" id="UP000230033">
    <property type="component" value="Unassembled WGS sequence"/>
</dbReference>
<dbReference type="InterPro" id="IPR003594">
    <property type="entry name" value="HATPase_dom"/>
</dbReference>
<keyword evidence="3" id="KW-0597">Phosphoprotein</keyword>
<dbReference type="InterPro" id="IPR036097">
    <property type="entry name" value="HisK_dim/P_sf"/>
</dbReference>
<dbReference type="PANTHER" id="PTHR45453:SF1">
    <property type="entry name" value="PHOSPHATE REGULON SENSOR PROTEIN PHOR"/>
    <property type="match status" value="1"/>
</dbReference>
<reference evidence="10" key="1">
    <citation type="submission" date="2017-09" db="EMBL/GenBank/DDBJ databases">
        <title>Depth-based differentiation of microbial function through sediment-hosted aquifers and enrichment of novel symbionts in the deep terrestrial subsurface.</title>
        <authorList>
            <person name="Probst A.J."/>
            <person name="Ladd B."/>
            <person name="Jarett J.K."/>
            <person name="Geller-Mcgrath D.E."/>
            <person name="Sieber C.M.K."/>
            <person name="Emerson J.B."/>
            <person name="Anantharaman K."/>
            <person name="Thomas B.C."/>
            <person name="Malmstrom R."/>
            <person name="Stieglmeier M."/>
            <person name="Klingl A."/>
            <person name="Woyke T."/>
            <person name="Ryan C.M."/>
            <person name="Banfield J.F."/>
        </authorList>
    </citation>
    <scope>NUCLEOTIDE SEQUENCE [LARGE SCALE GENOMIC DNA]</scope>
</reference>
<name>A0A2H0WQH0_9BACT</name>
<evidence type="ECO:0000256" key="4">
    <source>
        <dbReference type="ARBA" id="ARBA00022679"/>
    </source>
</evidence>
<evidence type="ECO:0000313" key="9">
    <source>
        <dbReference type="EMBL" id="PIS14178.1"/>
    </source>
</evidence>
<dbReference type="Gene3D" id="1.10.287.130">
    <property type="match status" value="1"/>
</dbReference>
<evidence type="ECO:0000256" key="7">
    <source>
        <dbReference type="SAM" id="Phobius"/>
    </source>
</evidence>
<dbReference type="PANTHER" id="PTHR45453">
    <property type="entry name" value="PHOSPHATE REGULON SENSOR PROTEIN PHOR"/>
    <property type="match status" value="1"/>
</dbReference>
<dbReference type="AlphaFoldDB" id="A0A2H0WQH0"/>
<keyword evidence="5" id="KW-0418">Kinase</keyword>
<evidence type="ECO:0000259" key="8">
    <source>
        <dbReference type="PROSITE" id="PS50109"/>
    </source>
</evidence>
<comment type="caution">
    <text evidence="9">The sequence shown here is derived from an EMBL/GenBank/DDBJ whole genome shotgun (WGS) entry which is preliminary data.</text>
</comment>
<dbReference type="CDD" id="cd00082">
    <property type="entry name" value="HisKA"/>
    <property type="match status" value="1"/>
</dbReference>
<evidence type="ECO:0000256" key="1">
    <source>
        <dbReference type="ARBA" id="ARBA00000085"/>
    </source>
</evidence>
<dbReference type="InterPro" id="IPR036890">
    <property type="entry name" value="HATPase_C_sf"/>
</dbReference>
<dbReference type="SUPFAM" id="SSF55874">
    <property type="entry name" value="ATPase domain of HSP90 chaperone/DNA topoisomerase II/histidine kinase"/>
    <property type="match status" value="1"/>
</dbReference>
<dbReference type="Pfam" id="PF02518">
    <property type="entry name" value="HATPase_c"/>
    <property type="match status" value="1"/>
</dbReference>
<proteinExistence type="predicted"/>
<dbReference type="GO" id="GO:0004721">
    <property type="term" value="F:phosphoprotein phosphatase activity"/>
    <property type="evidence" value="ECO:0007669"/>
    <property type="project" value="TreeGrafter"/>
</dbReference>
<dbReference type="Gene3D" id="3.30.565.10">
    <property type="entry name" value="Histidine kinase-like ATPase, C-terminal domain"/>
    <property type="match status" value="1"/>
</dbReference>
<keyword evidence="7" id="KW-1133">Transmembrane helix</keyword>
<keyword evidence="6" id="KW-0902">Two-component regulatory system</keyword>
<dbReference type="PROSITE" id="PS50109">
    <property type="entry name" value="HIS_KIN"/>
    <property type="match status" value="1"/>
</dbReference>
<accession>A0A2H0WQH0</accession>
<evidence type="ECO:0000256" key="3">
    <source>
        <dbReference type="ARBA" id="ARBA00022553"/>
    </source>
</evidence>
<feature type="transmembrane region" description="Helical" evidence="7">
    <location>
        <begin position="12"/>
        <end position="30"/>
    </location>
</feature>
<comment type="catalytic activity">
    <reaction evidence="1">
        <text>ATP + protein L-histidine = ADP + protein N-phospho-L-histidine.</text>
        <dbReference type="EC" id="2.7.13.3"/>
    </reaction>
</comment>
<dbReference type="GO" id="GO:0016036">
    <property type="term" value="P:cellular response to phosphate starvation"/>
    <property type="evidence" value="ECO:0007669"/>
    <property type="project" value="TreeGrafter"/>
</dbReference>
<evidence type="ECO:0000256" key="2">
    <source>
        <dbReference type="ARBA" id="ARBA00012438"/>
    </source>
</evidence>
<dbReference type="EC" id="2.7.13.3" evidence="2"/>
<dbReference type="GO" id="GO:0000155">
    <property type="term" value="F:phosphorelay sensor kinase activity"/>
    <property type="evidence" value="ECO:0007669"/>
    <property type="project" value="InterPro"/>
</dbReference>
<evidence type="ECO:0000313" key="10">
    <source>
        <dbReference type="Proteomes" id="UP000230033"/>
    </source>
</evidence>
<feature type="transmembrane region" description="Helical" evidence="7">
    <location>
        <begin position="157"/>
        <end position="181"/>
    </location>
</feature>
<keyword evidence="7" id="KW-0812">Transmembrane</keyword>
<keyword evidence="4" id="KW-0808">Transferase</keyword>
<evidence type="ECO:0000256" key="6">
    <source>
        <dbReference type="ARBA" id="ARBA00023012"/>
    </source>
</evidence>
<dbReference type="SMART" id="SM00388">
    <property type="entry name" value="HisKA"/>
    <property type="match status" value="1"/>
</dbReference>
<dbReference type="InterPro" id="IPR050351">
    <property type="entry name" value="BphY/WalK/GraS-like"/>
</dbReference>
<dbReference type="InterPro" id="IPR005467">
    <property type="entry name" value="His_kinase_dom"/>
</dbReference>
<gene>
    <name evidence="9" type="ORF">COT65_00325</name>
</gene>
<sequence length="402" mass="44073">MKKIRFQLASWYSLGILATILVLLLLFYQATQIVFYRQVDETLKVHLTAEAQAVEQGAKSQGCNCLSGQSSFLEGILNMPGMPTAIFDDNGQMLKASLDWQSPKSSLSSHRSNEYFNDQIAGLSYRFLTLSVQVNGQQIGSILMGHPIEAFLQTRNLLAIVMAILLLLMVLPVIFLGRLLAERALAKEKQFLSDMAHSLKTPLAVLQSQLEGPAQTNRADLLAGVQKISRLVTETLETAYAESNEKKGAVDLSLLLEELVEIGQHLGDKKKIKVVKEIPESPIFTTGNQQKLAKAILAILENAIQYGKKGGKVRVSLRQENRQTIIHISDNGPGIDPADLPFVFQRFYRGHNAQANSSGLGLSIAKNIIENLGGEISLQSEKGRGSTVTISLPRRQAGLIIS</sequence>
<evidence type="ECO:0000256" key="5">
    <source>
        <dbReference type="ARBA" id="ARBA00022777"/>
    </source>
</evidence>
<dbReference type="FunFam" id="3.30.565.10:FF:000006">
    <property type="entry name" value="Sensor histidine kinase WalK"/>
    <property type="match status" value="1"/>
</dbReference>